<evidence type="ECO:0000256" key="4">
    <source>
        <dbReference type="SAM" id="MobiDB-lite"/>
    </source>
</evidence>
<dbReference type="InterPro" id="IPR011990">
    <property type="entry name" value="TPR-like_helical_dom_sf"/>
</dbReference>
<evidence type="ECO:0000256" key="3">
    <source>
        <dbReference type="PROSITE-ProRule" id="PRU00339"/>
    </source>
</evidence>
<comment type="caution">
    <text evidence="5">The sequence shown here is derived from an EMBL/GenBank/DDBJ whole genome shotgun (WGS) entry which is preliminary data.</text>
</comment>
<name>A0A367ZJY5_9BACT</name>
<keyword evidence="2 3" id="KW-0802">TPR repeat</keyword>
<organism evidence="5 6">
    <name type="scientific">Candidatus Ozemobacter sibiricus</name>
    <dbReference type="NCBI Taxonomy" id="2268124"/>
    <lineage>
        <taxon>Bacteria</taxon>
        <taxon>Candidatus Ozemobacteria</taxon>
        <taxon>Candidatus Ozemobacterales</taxon>
        <taxon>Candidatus Ozemobacteraceae</taxon>
        <taxon>Candidatus Ozemobacter</taxon>
    </lineage>
</organism>
<dbReference type="SUPFAM" id="SSF48452">
    <property type="entry name" value="TPR-like"/>
    <property type="match status" value="1"/>
</dbReference>
<dbReference type="InterPro" id="IPR019734">
    <property type="entry name" value="TPR_rpt"/>
</dbReference>
<protein>
    <submittedName>
        <fullName evidence="5">Uncharacterized protein</fullName>
    </submittedName>
</protein>
<feature type="repeat" description="TPR" evidence="3">
    <location>
        <begin position="205"/>
        <end position="238"/>
    </location>
</feature>
<feature type="region of interest" description="Disordered" evidence="4">
    <location>
        <begin position="1"/>
        <end position="36"/>
    </location>
</feature>
<sequence>MSRFQWLEFENPTPPGGEGDIPGRPPGGEGDDPTDPQYILRLADEAYRQMDWEKALRLYSRALGLDHTLEAAWVGQLRCLLDLQENPEALTWAIKAHKTFGKSPDVQAARALALARNGQLQEALAFSDGSMKVDRVGWFPWVVRGEILARTGATSADFCMGKAREIAPNDWLVALKVAQGYKYAGLYEKAVPVYKKVLAAQSDLAEAWYELGECHLAMGLTGEAVEAFARAVKLVPQRKKYSEAYARLLGSGPIEHLLGWLRGLWKGVTGR</sequence>
<proteinExistence type="predicted"/>
<dbReference type="SMART" id="SM00028">
    <property type="entry name" value="TPR"/>
    <property type="match status" value="3"/>
</dbReference>
<evidence type="ECO:0000256" key="2">
    <source>
        <dbReference type="ARBA" id="ARBA00022803"/>
    </source>
</evidence>
<dbReference type="Proteomes" id="UP000252355">
    <property type="component" value="Unassembled WGS sequence"/>
</dbReference>
<accession>A0A367ZJY5</accession>
<dbReference type="AlphaFoldDB" id="A0A367ZJY5"/>
<evidence type="ECO:0000256" key="1">
    <source>
        <dbReference type="ARBA" id="ARBA00022737"/>
    </source>
</evidence>
<keyword evidence="1" id="KW-0677">Repeat</keyword>
<dbReference type="InterPro" id="IPR051012">
    <property type="entry name" value="CellSynth/LPSAsmb/PSIAsmb"/>
</dbReference>
<dbReference type="EMBL" id="QOQW01000022">
    <property type="protein sequence ID" value="RCK78444.1"/>
    <property type="molecule type" value="Genomic_DNA"/>
</dbReference>
<evidence type="ECO:0000313" key="5">
    <source>
        <dbReference type="EMBL" id="RCK78444.1"/>
    </source>
</evidence>
<evidence type="ECO:0000313" key="6">
    <source>
        <dbReference type="Proteomes" id="UP000252355"/>
    </source>
</evidence>
<dbReference type="PROSITE" id="PS50005">
    <property type="entry name" value="TPR"/>
    <property type="match status" value="1"/>
</dbReference>
<dbReference type="PANTHER" id="PTHR45586">
    <property type="entry name" value="TPR REPEAT-CONTAINING PROTEIN PA4667"/>
    <property type="match status" value="1"/>
</dbReference>
<dbReference type="Pfam" id="PF13432">
    <property type="entry name" value="TPR_16"/>
    <property type="match status" value="2"/>
</dbReference>
<gene>
    <name evidence="5" type="ORF">OZSIB_1364</name>
</gene>
<reference evidence="5 6" key="1">
    <citation type="submission" date="2018-05" db="EMBL/GenBank/DDBJ databases">
        <title>A metagenomic window into the 2 km-deep terrestrial subsurface aquifer revealed taxonomically and functionally diverse microbial community comprising novel uncultured bacterial lineages.</title>
        <authorList>
            <person name="Kadnikov V.V."/>
            <person name="Mardanov A.V."/>
            <person name="Beletsky A.V."/>
            <person name="Banks D."/>
            <person name="Pimenov N.V."/>
            <person name="Frank Y.A."/>
            <person name="Karnachuk O.V."/>
            <person name="Ravin N.V."/>
        </authorList>
    </citation>
    <scope>NUCLEOTIDE SEQUENCE [LARGE SCALE GENOMIC DNA]</scope>
    <source>
        <strain evidence="5">BY5</strain>
    </source>
</reference>
<dbReference type="PANTHER" id="PTHR45586:SF1">
    <property type="entry name" value="LIPOPOLYSACCHARIDE ASSEMBLY PROTEIN B"/>
    <property type="match status" value="1"/>
</dbReference>
<dbReference type="Gene3D" id="1.25.40.10">
    <property type="entry name" value="Tetratricopeptide repeat domain"/>
    <property type="match status" value="1"/>
</dbReference>